<dbReference type="KEGG" id="abae:CL176_02195"/>
<evidence type="ECO:0000256" key="3">
    <source>
        <dbReference type="ARBA" id="ARBA00022806"/>
    </source>
</evidence>
<keyword evidence="7" id="KW-1185">Reference proteome</keyword>
<dbReference type="InterPro" id="IPR011604">
    <property type="entry name" value="PDDEXK-like_dom_sf"/>
</dbReference>
<dbReference type="Gene3D" id="3.90.320.10">
    <property type="match status" value="1"/>
</dbReference>
<reference evidence="6 7" key="1">
    <citation type="submission" date="2017-09" db="EMBL/GenBank/DDBJ databases">
        <title>Complete genome sequence of Oxytococcus suis strain ZY16052.</title>
        <authorList>
            <person name="Li F."/>
        </authorList>
    </citation>
    <scope>NUCLEOTIDE SEQUENCE [LARGE SCALE GENOMIC DNA]</scope>
    <source>
        <strain evidence="6 7">ZY16052</strain>
    </source>
</reference>
<dbReference type="InterPro" id="IPR017482">
    <property type="entry name" value="Lambda-type_endonuclease"/>
</dbReference>
<dbReference type="OrthoDB" id="46225at2"/>
<feature type="domain" description="YqaJ viral recombinase" evidence="5">
    <location>
        <begin position="21"/>
        <end position="155"/>
    </location>
</feature>
<evidence type="ECO:0000256" key="4">
    <source>
        <dbReference type="ARBA" id="ARBA00022840"/>
    </source>
</evidence>
<evidence type="ECO:0000313" key="6">
    <source>
        <dbReference type="EMBL" id="AXY24929.1"/>
    </source>
</evidence>
<dbReference type="SUPFAM" id="SSF52980">
    <property type="entry name" value="Restriction endonuclease-like"/>
    <property type="match status" value="1"/>
</dbReference>
<proteinExistence type="predicted"/>
<evidence type="ECO:0000313" key="7">
    <source>
        <dbReference type="Proteomes" id="UP000263232"/>
    </source>
</evidence>
<dbReference type="GO" id="GO:0004386">
    <property type="term" value="F:helicase activity"/>
    <property type="evidence" value="ECO:0007669"/>
    <property type="project" value="UniProtKB-KW"/>
</dbReference>
<protein>
    <recommendedName>
        <fullName evidence="5">YqaJ viral recombinase domain-containing protein</fullName>
    </recommendedName>
</protein>
<dbReference type="Pfam" id="PF09588">
    <property type="entry name" value="YqaJ"/>
    <property type="match status" value="1"/>
</dbReference>
<name>A0A347WIM2_9LACT</name>
<dbReference type="Proteomes" id="UP000263232">
    <property type="component" value="Chromosome"/>
</dbReference>
<evidence type="ECO:0000259" key="5">
    <source>
        <dbReference type="Pfam" id="PF09588"/>
    </source>
</evidence>
<keyword evidence="3" id="KW-0347">Helicase</keyword>
<dbReference type="AlphaFoldDB" id="A0A347WIM2"/>
<keyword evidence="2" id="KW-0378">Hydrolase</keyword>
<dbReference type="InterPro" id="IPR019080">
    <property type="entry name" value="YqaJ_viral_recombinase"/>
</dbReference>
<dbReference type="InterPro" id="IPR011335">
    <property type="entry name" value="Restrct_endonuc-II-like"/>
</dbReference>
<organism evidence="6 7">
    <name type="scientific">Suicoccus acidiformans</name>
    <dbReference type="NCBI Taxonomy" id="2036206"/>
    <lineage>
        <taxon>Bacteria</taxon>
        <taxon>Bacillati</taxon>
        <taxon>Bacillota</taxon>
        <taxon>Bacilli</taxon>
        <taxon>Lactobacillales</taxon>
        <taxon>Aerococcaceae</taxon>
        <taxon>Suicoccus</taxon>
    </lineage>
</organism>
<dbReference type="GO" id="GO:0005524">
    <property type="term" value="F:ATP binding"/>
    <property type="evidence" value="ECO:0007669"/>
    <property type="project" value="UniProtKB-KW"/>
</dbReference>
<accession>A0A347WIM2</accession>
<dbReference type="PANTHER" id="PTHR46609:SF6">
    <property type="entry name" value="EXONUCLEASE, PHAGE-TYPE_RECB, C-TERMINAL DOMAIN-CONTAINING PROTEIN-RELATED"/>
    <property type="match status" value="1"/>
</dbReference>
<keyword evidence="4" id="KW-0067">ATP-binding</keyword>
<evidence type="ECO:0000256" key="2">
    <source>
        <dbReference type="ARBA" id="ARBA00022801"/>
    </source>
</evidence>
<evidence type="ECO:0000256" key="1">
    <source>
        <dbReference type="ARBA" id="ARBA00022741"/>
    </source>
</evidence>
<dbReference type="GO" id="GO:0016787">
    <property type="term" value="F:hydrolase activity"/>
    <property type="evidence" value="ECO:0007669"/>
    <property type="project" value="UniProtKB-KW"/>
</dbReference>
<dbReference type="InterPro" id="IPR051703">
    <property type="entry name" value="NF-kappa-B_Signaling_Reg"/>
</dbReference>
<dbReference type="EMBL" id="CP023434">
    <property type="protein sequence ID" value="AXY24929.1"/>
    <property type="molecule type" value="Genomic_DNA"/>
</dbReference>
<dbReference type="NCBIfam" id="TIGR03033">
    <property type="entry name" value="phage_rel_nuc"/>
    <property type="match status" value="1"/>
</dbReference>
<keyword evidence="1" id="KW-0547">Nucleotide-binding</keyword>
<gene>
    <name evidence="6" type="ORF">CL176_02195</name>
</gene>
<dbReference type="PANTHER" id="PTHR46609">
    <property type="entry name" value="EXONUCLEASE, PHAGE-TYPE/RECB, C-TERMINAL DOMAIN-CONTAINING PROTEIN"/>
    <property type="match status" value="1"/>
</dbReference>
<sequence>MEGRFVAELIRGYDIAENHDEWLKLRSKGLGGSDIGSVLGLNPYKSPYQVWLEKTGQLEPEDLSDKVAIQIGNELEDLVARMFTQQTGKSVRKDNKTHYHKEYPFLLANIDRKVTAEHALLECKTTSAFNADQWKGDNIPASYLMQVQHYLNVLDYDRAYIAVIIGNHDFVYKEIEKDPELIDLYQEQAVKFWTENVMQMIEPEVDGSYSTKQALESVAYEPGKAEPLQPAQREIAEYILSMKQDIKLQQDLQKQSENILKDYMAKNELTELTSESMAITWKTVKRKTIDSKRLKTERPDIYEEYSKESSSKRFEIKER</sequence>